<evidence type="ECO:0000256" key="1">
    <source>
        <dbReference type="SAM" id="Phobius"/>
    </source>
</evidence>
<keyword evidence="3" id="KW-1185">Reference proteome</keyword>
<evidence type="ECO:0000313" key="2">
    <source>
        <dbReference type="EMBL" id="PQB06823.1"/>
    </source>
</evidence>
<feature type="transmembrane region" description="Helical" evidence="1">
    <location>
        <begin position="38"/>
        <end position="56"/>
    </location>
</feature>
<protein>
    <recommendedName>
        <fullName evidence="4">Ubiquinone biosynthesis protein UbiA</fullName>
    </recommendedName>
</protein>
<sequence length="242" mass="28277">MIAVLIAYIKIRIHPIQLIGLTLLMSMLVLSPEDAAETWLFSMLLLVISFIVFRILDDAFSVNIDRKEHPERTYLIPANFKSFKKITAISIGVYLLTVGLMYSKIYFTLFLLFISSLALYYMFGKHVLVLKLIPLVKYPMLLYCVSMISWHEVKVEVLIASFLLMAGFDSFDRVKVNSNSIWQPMLFLFCCSLFLFKPWLNYSYILFSLLPLLIIYLMRNNRIVPYFAIVFFPITFFILTHL</sequence>
<reference evidence="2 3" key="1">
    <citation type="submission" date="2016-11" db="EMBL/GenBank/DDBJ databases">
        <title>Trade-off between light-utilization and light-protection in marine flavobacteria.</title>
        <authorList>
            <person name="Kumagai Y."/>
        </authorList>
    </citation>
    <scope>NUCLEOTIDE SEQUENCE [LARGE SCALE GENOMIC DNA]</scope>
    <source>
        <strain evidence="2 3">ATCC 700397</strain>
    </source>
</reference>
<feature type="transmembrane region" description="Helical" evidence="1">
    <location>
        <begin position="223"/>
        <end position="240"/>
    </location>
</feature>
<name>A0A2S7KWD9_9FLAO</name>
<keyword evidence="1" id="KW-1133">Transmembrane helix</keyword>
<feature type="transmembrane region" description="Helical" evidence="1">
    <location>
        <begin position="12"/>
        <end position="32"/>
    </location>
</feature>
<keyword evidence="1" id="KW-0472">Membrane</keyword>
<dbReference type="EMBL" id="MQUA01000013">
    <property type="protein sequence ID" value="PQB06823.1"/>
    <property type="molecule type" value="Genomic_DNA"/>
</dbReference>
<proteinExistence type="predicted"/>
<feature type="transmembrane region" description="Helical" evidence="1">
    <location>
        <begin position="202"/>
        <end position="218"/>
    </location>
</feature>
<dbReference type="RefSeq" id="WP_104809069.1">
    <property type="nucleotide sequence ID" value="NZ_MQUA01000013.1"/>
</dbReference>
<evidence type="ECO:0000313" key="3">
    <source>
        <dbReference type="Proteomes" id="UP000239522"/>
    </source>
</evidence>
<feature type="transmembrane region" description="Helical" evidence="1">
    <location>
        <begin position="91"/>
        <end position="120"/>
    </location>
</feature>
<dbReference type="Proteomes" id="UP000239522">
    <property type="component" value="Unassembled WGS sequence"/>
</dbReference>
<comment type="caution">
    <text evidence="2">The sequence shown here is derived from an EMBL/GenBank/DDBJ whole genome shotgun (WGS) entry which is preliminary data.</text>
</comment>
<accession>A0A2S7KWD9</accession>
<feature type="transmembrane region" description="Helical" evidence="1">
    <location>
        <begin position="140"/>
        <end position="168"/>
    </location>
</feature>
<evidence type="ECO:0008006" key="4">
    <source>
        <dbReference type="Google" id="ProtNLM"/>
    </source>
</evidence>
<keyword evidence="1" id="KW-0812">Transmembrane</keyword>
<organism evidence="2 3">
    <name type="scientific">Polaribacter filamentus</name>
    <dbReference type="NCBI Taxonomy" id="53483"/>
    <lineage>
        <taxon>Bacteria</taxon>
        <taxon>Pseudomonadati</taxon>
        <taxon>Bacteroidota</taxon>
        <taxon>Flavobacteriia</taxon>
        <taxon>Flavobacteriales</taxon>
        <taxon>Flavobacteriaceae</taxon>
    </lineage>
</organism>
<dbReference type="AlphaFoldDB" id="A0A2S7KWD9"/>
<gene>
    <name evidence="2" type="ORF">BST83_06395</name>
</gene>